<dbReference type="GO" id="GO:0010181">
    <property type="term" value="F:FMN binding"/>
    <property type="evidence" value="ECO:0007669"/>
    <property type="project" value="InterPro"/>
</dbReference>
<dbReference type="PANTHER" id="PTHR30466">
    <property type="entry name" value="FLAVIN REDUCTASE"/>
    <property type="match status" value="1"/>
</dbReference>
<dbReference type="InterPro" id="IPR012349">
    <property type="entry name" value="Split_barrel_FMN-bd"/>
</dbReference>
<dbReference type="Gene3D" id="2.30.110.10">
    <property type="entry name" value="Electron Transport, Fmn-binding Protein, Chain A"/>
    <property type="match status" value="1"/>
</dbReference>
<reference evidence="3 4" key="1">
    <citation type="submission" date="2018-12" db="EMBL/GenBank/DDBJ databases">
        <title>The whole draft genome of Streptomyce luteoverticillatus CGMCC 15060.</title>
        <authorList>
            <person name="Feng Z."/>
            <person name="Chen G."/>
            <person name="Zhang J."/>
            <person name="Zhu H."/>
            <person name="Yu X."/>
            <person name="Zhang W."/>
            <person name="Zhang X."/>
        </authorList>
    </citation>
    <scope>NUCLEOTIDE SEQUENCE [LARGE SCALE GENOMIC DNA]</scope>
    <source>
        <strain evidence="3 4">CGMCC 15060</strain>
    </source>
</reference>
<dbReference type="AlphaFoldDB" id="A0A3Q9FX70"/>
<evidence type="ECO:0000313" key="4">
    <source>
        <dbReference type="Proteomes" id="UP000267900"/>
    </source>
</evidence>
<accession>A0A3Q9FX70</accession>
<evidence type="ECO:0000256" key="1">
    <source>
        <dbReference type="ARBA" id="ARBA00023002"/>
    </source>
</evidence>
<dbReference type="InterPro" id="IPR050268">
    <property type="entry name" value="NADH-dep_flavin_reductase"/>
</dbReference>
<dbReference type="PANTHER" id="PTHR30466:SF1">
    <property type="entry name" value="FMN REDUCTASE (NADH) RUTF"/>
    <property type="match status" value="1"/>
</dbReference>
<dbReference type="GO" id="GO:0042602">
    <property type="term" value="F:riboflavin reductase (NADPH) activity"/>
    <property type="evidence" value="ECO:0007669"/>
    <property type="project" value="TreeGrafter"/>
</dbReference>
<keyword evidence="4" id="KW-1185">Reference proteome</keyword>
<organism evidence="3 4">
    <name type="scientific">Streptomyces luteoverticillatus</name>
    <name type="common">Streptoverticillium luteoverticillatus</name>
    <dbReference type="NCBI Taxonomy" id="66425"/>
    <lineage>
        <taxon>Bacteria</taxon>
        <taxon>Bacillati</taxon>
        <taxon>Actinomycetota</taxon>
        <taxon>Actinomycetes</taxon>
        <taxon>Kitasatosporales</taxon>
        <taxon>Streptomycetaceae</taxon>
        <taxon>Streptomyces</taxon>
    </lineage>
</organism>
<dbReference type="EMBL" id="CP034587">
    <property type="protein sequence ID" value="AZQ70668.1"/>
    <property type="molecule type" value="Genomic_DNA"/>
</dbReference>
<evidence type="ECO:0000313" key="3">
    <source>
        <dbReference type="EMBL" id="AZQ70668.1"/>
    </source>
</evidence>
<dbReference type="SMART" id="SM00903">
    <property type="entry name" value="Flavin_Reduct"/>
    <property type="match status" value="1"/>
</dbReference>
<name>A0A3Q9FX70_STRLT</name>
<gene>
    <name evidence="3" type="ORF">EKH77_05035</name>
</gene>
<dbReference type="OrthoDB" id="3677205at2"/>
<dbReference type="InterPro" id="IPR002563">
    <property type="entry name" value="Flavin_Rdtase-like_dom"/>
</dbReference>
<proteinExistence type="predicted"/>
<sequence>MDVPEKSPHGMAVTVMALPPTSRVRAQPEECPEREFRAAAGKFASGVTVVATRNGGEVFAKTVSAFGSLSLEPRMVSVSIGRMSPLVTAVLATEVFAVSVLRDDQQRVSRHFATRGNGRAIGSFPSVATESFVTGAPVVSGSLSYFDCRLESVVGGGDHALLIGRVVATGSVPGRPLVYFDGGYREIDASGATTGVSA</sequence>
<dbReference type="SUPFAM" id="SSF50475">
    <property type="entry name" value="FMN-binding split barrel"/>
    <property type="match status" value="1"/>
</dbReference>
<protein>
    <submittedName>
        <fullName evidence="3">Flavin reductase</fullName>
    </submittedName>
</protein>
<evidence type="ECO:0000259" key="2">
    <source>
        <dbReference type="SMART" id="SM00903"/>
    </source>
</evidence>
<dbReference type="Proteomes" id="UP000267900">
    <property type="component" value="Chromosome"/>
</dbReference>
<feature type="domain" description="Flavin reductase like" evidence="2">
    <location>
        <begin position="40"/>
        <end position="186"/>
    </location>
</feature>
<dbReference type="Pfam" id="PF01613">
    <property type="entry name" value="Flavin_Reduct"/>
    <property type="match status" value="1"/>
</dbReference>
<keyword evidence="1" id="KW-0560">Oxidoreductase</keyword>